<dbReference type="Gene3D" id="6.10.140.2220">
    <property type="match status" value="1"/>
</dbReference>
<dbReference type="GO" id="GO:0008270">
    <property type="term" value="F:zinc ion binding"/>
    <property type="evidence" value="ECO:0007669"/>
    <property type="project" value="UniProtKB-KW"/>
</dbReference>
<accession>A0AAD6TN84</accession>
<evidence type="ECO:0000256" key="2">
    <source>
        <dbReference type="ARBA" id="ARBA00022771"/>
    </source>
</evidence>
<keyword evidence="7" id="KW-1185">Reference proteome</keyword>
<dbReference type="AlphaFoldDB" id="A0AAD6TN84"/>
<proteinExistence type="predicted"/>
<gene>
    <name evidence="6" type="ORF">B0H15DRAFT_895926</name>
</gene>
<feature type="domain" description="MYND-type" evidence="5">
    <location>
        <begin position="6"/>
        <end position="53"/>
    </location>
</feature>
<dbReference type="PROSITE" id="PS50865">
    <property type="entry name" value="ZF_MYND_2"/>
    <property type="match status" value="1"/>
</dbReference>
<organism evidence="6 7">
    <name type="scientific">Mycena belliarum</name>
    <dbReference type="NCBI Taxonomy" id="1033014"/>
    <lineage>
        <taxon>Eukaryota</taxon>
        <taxon>Fungi</taxon>
        <taxon>Dikarya</taxon>
        <taxon>Basidiomycota</taxon>
        <taxon>Agaricomycotina</taxon>
        <taxon>Agaricomycetes</taxon>
        <taxon>Agaricomycetidae</taxon>
        <taxon>Agaricales</taxon>
        <taxon>Marasmiineae</taxon>
        <taxon>Mycenaceae</taxon>
        <taxon>Mycena</taxon>
    </lineage>
</organism>
<comment type="caution">
    <text evidence="6">The sequence shown here is derived from an EMBL/GenBank/DDBJ whole genome shotgun (WGS) entry which is preliminary data.</text>
</comment>
<name>A0AAD6TN84_9AGAR</name>
<evidence type="ECO:0000256" key="4">
    <source>
        <dbReference type="PROSITE-ProRule" id="PRU00134"/>
    </source>
</evidence>
<protein>
    <recommendedName>
        <fullName evidence="5">MYND-type domain-containing protein</fullName>
    </recommendedName>
</protein>
<dbReference type="Pfam" id="PF01753">
    <property type="entry name" value="zf-MYND"/>
    <property type="match status" value="1"/>
</dbReference>
<dbReference type="SUPFAM" id="SSF144232">
    <property type="entry name" value="HIT/MYND zinc finger-like"/>
    <property type="match status" value="1"/>
</dbReference>
<evidence type="ECO:0000256" key="1">
    <source>
        <dbReference type="ARBA" id="ARBA00022723"/>
    </source>
</evidence>
<dbReference type="Proteomes" id="UP001222325">
    <property type="component" value="Unassembled WGS sequence"/>
</dbReference>
<keyword evidence="3" id="KW-0862">Zinc</keyword>
<reference evidence="6" key="1">
    <citation type="submission" date="2023-03" db="EMBL/GenBank/DDBJ databases">
        <title>Massive genome expansion in bonnet fungi (Mycena s.s.) driven by repeated elements and novel gene families across ecological guilds.</title>
        <authorList>
            <consortium name="Lawrence Berkeley National Laboratory"/>
            <person name="Harder C.B."/>
            <person name="Miyauchi S."/>
            <person name="Viragh M."/>
            <person name="Kuo A."/>
            <person name="Thoen E."/>
            <person name="Andreopoulos B."/>
            <person name="Lu D."/>
            <person name="Skrede I."/>
            <person name="Drula E."/>
            <person name="Henrissat B."/>
            <person name="Morin E."/>
            <person name="Kohler A."/>
            <person name="Barry K."/>
            <person name="LaButti K."/>
            <person name="Morin E."/>
            <person name="Salamov A."/>
            <person name="Lipzen A."/>
            <person name="Mereny Z."/>
            <person name="Hegedus B."/>
            <person name="Baldrian P."/>
            <person name="Stursova M."/>
            <person name="Weitz H."/>
            <person name="Taylor A."/>
            <person name="Grigoriev I.V."/>
            <person name="Nagy L.G."/>
            <person name="Martin F."/>
            <person name="Kauserud H."/>
        </authorList>
    </citation>
    <scope>NUCLEOTIDE SEQUENCE</scope>
    <source>
        <strain evidence="6">CBHHK173m</strain>
    </source>
</reference>
<dbReference type="InterPro" id="IPR002893">
    <property type="entry name" value="Znf_MYND"/>
</dbReference>
<sequence length="321" mass="35441">MPPTECASCGIPASMRCVGCMDAPEYKRGDAPSIAYCGVKCQNSHWSVHKGRCAVLRKRTRLLRVAKILRAALLTYREVLFDIPLARIELREGVLYLYRHPSKKISLRPFPGHLTTSVEHKEAALTHNQCTLAQSLLGPLARKLLAGVASPIETLDLHIGKPLVPTVLVEAHNNQNSGGGPHTMLKVGVHSSGETWIVDPAGCQYGFRDVLIPYDRYFEEKACTIVSPPKAYLAHETTDLEFMDKFFANQPLMRMGSMAALNDGHRKGRTVFATFVDKRVGSGKDFFDSFKSFNGSAAEFEAKLKGFVGELKKHLETKAVA</sequence>
<evidence type="ECO:0000256" key="3">
    <source>
        <dbReference type="ARBA" id="ARBA00022833"/>
    </source>
</evidence>
<dbReference type="EMBL" id="JARJCN010000167">
    <property type="protein sequence ID" value="KAJ7065967.1"/>
    <property type="molecule type" value="Genomic_DNA"/>
</dbReference>
<keyword evidence="2 4" id="KW-0863">Zinc-finger</keyword>
<evidence type="ECO:0000259" key="5">
    <source>
        <dbReference type="PROSITE" id="PS50865"/>
    </source>
</evidence>
<evidence type="ECO:0000313" key="7">
    <source>
        <dbReference type="Proteomes" id="UP001222325"/>
    </source>
</evidence>
<keyword evidence="1" id="KW-0479">Metal-binding</keyword>
<evidence type="ECO:0000313" key="6">
    <source>
        <dbReference type="EMBL" id="KAJ7065967.1"/>
    </source>
</evidence>